<dbReference type="AlphaFoldDB" id="A0A183GQD5"/>
<name>A0A183GQD5_HELPZ</name>
<reference evidence="3" key="2">
    <citation type="submission" date="2019-09" db="UniProtKB">
        <authorList>
            <consortium name="WormBaseParasite"/>
        </authorList>
    </citation>
    <scope>IDENTIFICATION</scope>
</reference>
<proteinExistence type="predicted"/>
<evidence type="ECO:0000313" key="1">
    <source>
        <dbReference type="EMBL" id="VDP47967.1"/>
    </source>
</evidence>
<evidence type="ECO:0000313" key="2">
    <source>
        <dbReference type="Proteomes" id="UP000050761"/>
    </source>
</evidence>
<gene>
    <name evidence="1" type="ORF">HPBE_LOCUS24904</name>
</gene>
<keyword evidence="2" id="KW-1185">Reference proteome</keyword>
<accession>A0A3P8D8Y6</accession>
<protein>
    <submittedName>
        <fullName evidence="3">Peptidase A2 domain-containing protein</fullName>
    </submittedName>
</protein>
<evidence type="ECO:0000313" key="3">
    <source>
        <dbReference type="WBParaSite" id="HPBE_0002490501-mRNA-1"/>
    </source>
</evidence>
<organism evidence="2 3">
    <name type="scientific">Heligmosomoides polygyrus</name>
    <name type="common">Parasitic roundworm</name>
    <dbReference type="NCBI Taxonomy" id="6339"/>
    <lineage>
        <taxon>Eukaryota</taxon>
        <taxon>Metazoa</taxon>
        <taxon>Ecdysozoa</taxon>
        <taxon>Nematoda</taxon>
        <taxon>Chromadorea</taxon>
        <taxon>Rhabditida</taxon>
        <taxon>Rhabditina</taxon>
        <taxon>Rhabditomorpha</taxon>
        <taxon>Strongyloidea</taxon>
        <taxon>Heligmosomidae</taxon>
        <taxon>Heligmosomoides</taxon>
    </lineage>
</organism>
<dbReference type="WBParaSite" id="HPBE_0002490501-mRNA-1">
    <property type="protein sequence ID" value="HPBE_0002490501-mRNA-1"/>
    <property type="gene ID" value="HPBE_0002490501"/>
</dbReference>
<accession>A0A183GQD5</accession>
<dbReference type="EMBL" id="UZAH01037047">
    <property type="protein sequence ID" value="VDP47967.1"/>
    <property type="molecule type" value="Genomic_DNA"/>
</dbReference>
<dbReference type="Proteomes" id="UP000050761">
    <property type="component" value="Unassembled WGS sequence"/>
</dbReference>
<sequence length="94" mass="10791">MLDTGANGSFITYELDEGLQLKDVDYRQLIVTTFGSHTPMRMVDGKKDGYYVRFPWKKNAEQLPDNKGCRLQTLTPKLIANIETLGQYQETINF</sequence>
<reference evidence="1 2" key="1">
    <citation type="submission" date="2018-11" db="EMBL/GenBank/DDBJ databases">
        <authorList>
            <consortium name="Pathogen Informatics"/>
        </authorList>
    </citation>
    <scope>NUCLEOTIDE SEQUENCE [LARGE SCALE GENOMIC DNA]</scope>
</reference>